<accession>A0A9E7JN79</accession>
<name>A0A9E7JN79_9LILI</name>
<organism evidence="3 4">
    <name type="scientific">Musa troglodytarum</name>
    <name type="common">fe'i banana</name>
    <dbReference type="NCBI Taxonomy" id="320322"/>
    <lineage>
        <taxon>Eukaryota</taxon>
        <taxon>Viridiplantae</taxon>
        <taxon>Streptophyta</taxon>
        <taxon>Embryophyta</taxon>
        <taxon>Tracheophyta</taxon>
        <taxon>Spermatophyta</taxon>
        <taxon>Magnoliopsida</taxon>
        <taxon>Liliopsida</taxon>
        <taxon>Zingiberales</taxon>
        <taxon>Musaceae</taxon>
        <taxon>Musa</taxon>
    </lineage>
</organism>
<gene>
    <name evidence="3" type="ORF">MUK42_33296</name>
</gene>
<keyword evidence="2" id="KW-0812">Transmembrane</keyword>
<dbReference type="Proteomes" id="UP001055439">
    <property type="component" value="Chromosome 2"/>
</dbReference>
<evidence type="ECO:0000313" key="3">
    <source>
        <dbReference type="EMBL" id="URD87300.1"/>
    </source>
</evidence>
<feature type="transmembrane region" description="Helical" evidence="2">
    <location>
        <begin position="6"/>
        <end position="24"/>
    </location>
</feature>
<keyword evidence="4" id="KW-1185">Reference proteome</keyword>
<feature type="compositionally biased region" description="Low complexity" evidence="1">
    <location>
        <begin position="62"/>
        <end position="74"/>
    </location>
</feature>
<reference evidence="3" key="1">
    <citation type="submission" date="2022-05" db="EMBL/GenBank/DDBJ databases">
        <title>The Musa troglodytarum L. genome provides insights into the mechanism of non-climacteric behaviour and enrichment of carotenoids.</title>
        <authorList>
            <person name="Wang J."/>
        </authorList>
    </citation>
    <scope>NUCLEOTIDE SEQUENCE</scope>
    <source>
        <tissue evidence="3">Leaf</tissue>
    </source>
</reference>
<proteinExistence type="predicted"/>
<sequence length="83" mass="9935">MTDFPLIFFVAILIVMDYGLLQLNKWRRREFDKRGEYYGREEARSSSSHFAANRWKRMDQKNPNNPHSPSTPSSYLLHSRIMK</sequence>
<feature type="region of interest" description="Disordered" evidence="1">
    <location>
        <begin position="41"/>
        <end position="83"/>
    </location>
</feature>
<keyword evidence="2" id="KW-1133">Transmembrane helix</keyword>
<dbReference type="AlphaFoldDB" id="A0A9E7JN79"/>
<keyword evidence="2" id="KW-0472">Membrane</keyword>
<dbReference type="EMBL" id="CP097504">
    <property type="protein sequence ID" value="URD87300.1"/>
    <property type="molecule type" value="Genomic_DNA"/>
</dbReference>
<evidence type="ECO:0000256" key="2">
    <source>
        <dbReference type="SAM" id="Phobius"/>
    </source>
</evidence>
<evidence type="ECO:0000313" key="4">
    <source>
        <dbReference type="Proteomes" id="UP001055439"/>
    </source>
</evidence>
<protein>
    <submittedName>
        <fullName evidence="3">Uncharacterized protein</fullName>
    </submittedName>
</protein>
<evidence type="ECO:0000256" key="1">
    <source>
        <dbReference type="SAM" id="MobiDB-lite"/>
    </source>
</evidence>